<dbReference type="Gene3D" id="1.25.40.10">
    <property type="entry name" value="Tetratricopeptide repeat domain"/>
    <property type="match status" value="1"/>
</dbReference>
<dbReference type="AlphaFoldDB" id="A0AAN9J7T4"/>
<proteinExistence type="predicted"/>
<dbReference type="SUPFAM" id="SSF48452">
    <property type="entry name" value="TPR-like"/>
    <property type="match status" value="1"/>
</dbReference>
<accession>A0AAN9J7T4</accession>
<protein>
    <submittedName>
        <fullName evidence="1">Uncharacterized protein</fullName>
    </submittedName>
</protein>
<reference evidence="1 2" key="1">
    <citation type="submission" date="2024-01" db="EMBL/GenBank/DDBJ databases">
        <title>The genomes of 5 underutilized Papilionoideae crops provide insights into root nodulation and disease resistance.</title>
        <authorList>
            <person name="Yuan L."/>
        </authorList>
    </citation>
    <scope>NUCLEOTIDE SEQUENCE [LARGE SCALE GENOMIC DNA]</scope>
    <source>
        <strain evidence="1">LY-2023</strain>
        <tissue evidence="1">Leaf</tissue>
    </source>
</reference>
<gene>
    <name evidence="1" type="ORF">RJT34_16641</name>
</gene>
<dbReference type="Proteomes" id="UP001359559">
    <property type="component" value="Unassembled WGS sequence"/>
</dbReference>
<evidence type="ECO:0000313" key="1">
    <source>
        <dbReference type="EMBL" id="KAK7293768.1"/>
    </source>
</evidence>
<dbReference type="EMBL" id="JAYKXN010000004">
    <property type="protein sequence ID" value="KAK7293768.1"/>
    <property type="molecule type" value="Genomic_DNA"/>
</dbReference>
<comment type="caution">
    <text evidence="1">The sequence shown here is derived from an EMBL/GenBank/DDBJ whole genome shotgun (WGS) entry which is preliminary data.</text>
</comment>
<name>A0AAN9J7T4_CLITE</name>
<dbReference type="InterPro" id="IPR011990">
    <property type="entry name" value="TPR-like_helical_dom_sf"/>
</dbReference>
<sequence>MEKAKERKFYRIRAEKSTQLSRGNERGKFGGVVRAEDCSGRRAAAVWHDLPAALESFIEDASKEVEEAEIAIKEQLRRNPDNINALCSLLELKVEGRNIKRAIEVIDRLIMLEPEKFEWPLLKANMLLYNSDLQRNLPFRILAP</sequence>
<keyword evidence="2" id="KW-1185">Reference proteome</keyword>
<organism evidence="1 2">
    <name type="scientific">Clitoria ternatea</name>
    <name type="common">Butterfly pea</name>
    <dbReference type="NCBI Taxonomy" id="43366"/>
    <lineage>
        <taxon>Eukaryota</taxon>
        <taxon>Viridiplantae</taxon>
        <taxon>Streptophyta</taxon>
        <taxon>Embryophyta</taxon>
        <taxon>Tracheophyta</taxon>
        <taxon>Spermatophyta</taxon>
        <taxon>Magnoliopsida</taxon>
        <taxon>eudicotyledons</taxon>
        <taxon>Gunneridae</taxon>
        <taxon>Pentapetalae</taxon>
        <taxon>rosids</taxon>
        <taxon>fabids</taxon>
        <taxon>Fabales</taxon>
        <taxon>Fabaceae</taxon>
        <taxon>Papilionoideae</taxon>
        <taxon>50 kb inversion clade</taxon>
        <taxon>NPAAA clade</taxon>
        <taxon>indigoferoid/millettioid clade</taxon>
        <taxon>Phaseoleae</taxon>
        <taxon>Clitoria</taxon>
    </lineage>
</organism>
<evidence type="ECO:0000313" key="2">
    <source>
        <dbReference type="Proteomes" id="UP001359559"/>
    </source>
</evidence>